<gene>
    <name evidence="4" type="ORF">QBC46DRAFT_461014</name>
</gene>
<sequence>MVYYGVLSKGCERCRQRKIKCDQQRPGCRRCEKSSAQCPGYRDLNEVLFRDESKRIILMSRQTEQSIEESSIKPPICPTSKDSKPLAPSPFPSSISYPLSQPANELGANFFFARYTGPLNEAPFSSDFVDWLTQSYLFENTLSSRVLKAAIEAVGMAGISNTSHAPDVFSRSRARYCEALAAMNQALHDPDQAISDATLMAITLCGFFETATFESWDRYRRHWTAHVQAATSLLELRGPAQFASERGGQLYLVARSQILSACYQQHIPVPPGLVRTTFIFQCSTMRQQWQQRRVASPGSTCEISFRIVNLQAALNSTHSDFICTKAVEIDGDLEAWRDGVLRLPSWQYCATITSVDDGAGFDGKRHIYPNLWVAEAWNSWRTLRILVNQIIVRSTSSEDSGYSPVILSRVIEVIRQLSTDLCISACALAGTSRVISLIEPLCIVASEELNARSVRSFAAEQLHRIDREMGIRQAGAMARQICI</sequence>
<dbReference type="InterPro" id="IPR053175">
    <property type="entry name" value="DHMBA_Reg_Transcription_Factor"/>
</dbReference>
<dbReference type="SUPFAM" id="SSF57701">
    <property type="entry name" value="Zn2/Cys6 DNA-binding domain"/>
    <property type="match status" value="1"/>
</dbReference>
<evidence type="ECO:0000313" key="5">
    <source>
        <dbReference type="Proteomes" id="UP001303473"/>
    </source>
</evidence>
<proteinExistence type="predicted"/>
<dbReference type="CDD" id="cd00067">
    <property type="entry name" value="GAL4"/>
    <property type="match status" value="1"/>
</dbReference>
<dbReference type="Proteomes" id="UP001303473">
    <property type="component" value="Unassembled WGS sequence"/>
</dbReference>
<dbReference type="PROSITE" id="PS50048">
    <property type="entry name" value="ZN2_CY6_FUNGAL_2"/>
    <property type="match status" value="1"/>
</dbReference>
<dbReference type="Gene3D" id="4.10.240.10">
    <property type="entry name" value="Zn(2)-C6 fungal-type DNA-binding domain"/>
    <property type="match status" value="1"/>
</dbReference>
<reference evidence="5" key="1">
    <citation type="journal article" date="2023" name="Mol. Phylogenet. Evol.">
        <title>Genome-scale phylogeny and comparative genomics of the fungal order Sordariales.</title>
        <authorList>
            <person name="Hensen N."/>
            <person name="Bonometti L."/>
            <person name="Westerberg I."/>
            <person name="Brannstrom I.O."/>
            <person name="Guillou S."/>
            <person name="Cros-Aarteil S."/>
            <person name="Calhoun S."/>
            <person name="Haridas S."/>
            <person name="Kuo A."/>
            <person name="Mondo S."/>
            <person name="Pangilinan J."/>
            <person name="Riley R."/>
            <person name="LaButti K."/>
            <person name="Andreopoulos B."/>
            <person name="Lipzen A."/>
            <person name="Chen C."/>
            <person name="Yan M."/>
            <person name="Daum C."/>
            <person name="Ng V."/>
            <person name="Clum A."/>
            <person name="Steindorff A."/>
            <person name="Ohm R.A."/>
            <person name="Martin F."/>
            <person name="Silar P."/>
            <person name="Natvig D.O."/>
            <person name="Lalanne C."/>
            <person name="Gautier V."/>
            <person name="Ament-Velasquez S.L."/>
            <person name="Kruys A."/>
            <person name="Hutchinson M.I."/>
            <person name="Powell A.J."/>
            <person name="Barry K."/>
            <person name="Miller A.N."/>
            <person name="Grigoriev I.V."/>
            <person name="Debuchy R."/>
            <person name="Gladieux P."/>
            <person name="Hiltunen Thoren M."/>
            <person name="Johannesson H."/>
        </authorList>
    </citation>
    <scope>NUCLEOTIDE SEQUENCE [LARGE SCALE GENOMIC DNA]</scope>
    <source>
        <strain evidence="5">CBS 340.73</strain>
    </source>
</reference>
<dbReference type="EMBL" id="MU853860">
    <property type="protein sequence ID" value="KAK3937231.1"/>
    <property type="molecule type" value="Genomic_DNA"/>
</dbReference>
<feature type="domain" description="Zn(2)-C6 fungal-type" evidence="3">
    <location>
        <begin position="10"/>
        <end position="38"/>
    </location>
</feature>
<dbReference type="PROSITE" id="PS00463">
    <property type="entry name" value="ZN2_CY6_FUNGAL_1"/>
    <property type="match status" value="1"/>
</dbReference>
<name>A0AAN6N145_9PEZI</name>
<dbReference type="AlphaFoldDB" id="A0AAN6N145"/>
<comment type="caution">
    <text evidence="4">The sequence shown here is derived from an EMBL/GenBank/DDBJ whole genome shotgun (WGS) entry which is preliminary data.</text>
</comment>
<dbReference type="InterPro" id="IPR001138">
    <property type="entry name" value="Zn2Cys6_DnaBD"/>
</dbReference>
<dbReference type="GO" id="GO:0000981">
    <property type="term" value="F:DNA-binding transcription factor activity, RNA polymerase II-specific"/>
    <property type="evidence" value="ECO:0007669"/>
    <property type="project" value="InterPro"/>
</dbReference>
<organism evidence="4 5">
    <name type="scientific">Diplogelasinospora grovesii</name>
    <dbReference type="NCBI Taxonomy" id="303347"/>
    <lineage>
        <taxon>Eukaryota</taxon>
        <taxon>Fungi</taxon>
        <taxon>Dikarya</taxon>
        <taxon>Ascomycota</taxon>
        <taxon>Pezizomycotina</taxon>
        <taxon>Sordariomycetes</taxon>
        <taxon>Sordariomycetidae</taxon>
        <taxon>Sordariales</taxon>
        <taxon>Diplogelasinosporaceae</taxon>
        <taxon>Diplogelasinospora</taxon>
    </lineage>
</organism>
<dbReference type="GO" id="GO:0008270">
    <property type="term" value="F:zinc ion binding"/>
    <property type="evidence" value="ECO:0007669"/>
    <property type="project" value="InterPro"/>
</dbReference>
<keyword evidence="5" id="KW-1185">Reference proteome</keyword>
<evidence type="ECO:0000256" key="2">
    <source>
        <dbReference type="SAM" id="MobiDB-lite"/>
    </source>
</evidence>
<evidence type="ECO:0000259" key="3">
    <source>
        <dbReference type="PROSITE" id="PS50048"/>
    </source>
</evidence>
<evidence type="ECO:0000256" key="1">
    <source>
        <dbReference type="ARBA" id="ARBA00023242"/>
    </source>
</evidence>
<dbReference type="InterPro" id="IPR021858">
    <property type="entry name" value="Fun_TF"/>
</dbReference>
<accession>A0AAN6N145</accession>
<keyword evidence="1" id="KW-0539">Nucleus</keyword>
<protein>
    <recommendedName>
        <fullName evidence="3">Zn(2)-C6 fungal-type domain-containing protein</fullName>
    </recommendedName>
</protein>
<dbReference type="Pfam" id="PF11951">
    <property type="entry name" value="Fungal_trans_2"/>
    <property type="match status" value="1"/>
</dbReference>
<dbReference type="Pfam" id="PF00172">
    <property type="entry name" value="Zn_clus"/>
    <property type="match status" value="1"/>
</dbReference>
<dbReference type="SMART" id="SM00066">
    <property type="entry name" value="GAL4"/>
    <property type="match status" value="1"/>
</dbReference>
<feature type="region of interest" description="Disordered" evidence="2">
    <location>
        <begin position="65"/>
        <end position="88"/>
    </location>
</feature>
<dbReference type="InterPro" id="IPR036864">
    <property type="entry name" value="Zn2-C6_fun-type_DNA-bd_sf"/>
</dbReference>
<dbReference type="PANTHER" id="PTHR38791">
    <property type="entry name" value="ZN(II)2CYS6 TRANSCRIPTION FACTOR (EUROFUNG)-RELATED-RELATED"/>
    <property type="match status" value="1"/>
</dbReference>
<evidence type="ECO:0000313" key="4">
    <source>
        <dbReference type="EMBL" id="KAK3937231.1"/>
    </source>
</evidence>